<dbReference type="Gene3D" id="3.10.100.10">
    <property type="entry name" value="Mannose-Binding Protein A, subunit A"/>
    <property type="match status" value="1"/>
</dbReference>
<feature type="domain" description="C-type lectin" evidence="4">
    <location>
        <begin position="1"/>
        <end position="86"/>
    </location>
</feature>
<dbReference type="CDD" id="cd00054">
    <property type="entry name" value="EGF_CA"/>
    <property type="match status" value="1"/>
</dbReference>
<keyword evidence="2" id="KW-0245">EGF-like domain</keyword>
<dbReference type="InterPro" id="IPR016186">
    <property type="entry name" value="C-type_lectin-like/link_sf"/>
</dbReference>
<dbReference type="InterPro" id="IPR018097">
    <property type="entry name" value="EGF_Ca-bd_CS"/>
</dbReference>
<dbReference type="GO" id="GO:0005509">
    <property type="term" value="F:calcium ion binding"/>
    <property type="evidence" value="ECO:0007669"/>
    <property type="project" value="InterPro"/>
</dbReference>
<dbReference type="InterPro" id="IPR000742">
    <property type="entry name" value="EGF"/>
</dbReference>
<dbReference type="Gene3D" id="2.10.25.10">
    <property type="entry name" value="Laminin"/>
    <property type="match status" value="1"/>
</dbReference>
<dbReference type="PROSITE" id="PS50026">
    <property type="entry name" value="EGF_3"/>
    <property type="match status" value="1"/>
</dbReference>
<sequence length="114" mass="12872">CENRDGGLVSVLSQAEQNFVQSHVASGWLGLNYSDPRWTWSDGSYYHYSNWHQEQGSGSCACMLGSKEEYKWRKFPCSDLNSYFCKKNADKDECYNSPCGHGGTCVDIIPGFFC</sequence>
<dbReference type="CDD" id="cd00037">
    <property type="entry name" value="CLECT"/>
    <property type="match status" value="1"/>
</dbReference>
<feature type="non-terminal residue" evidence="5">
    <location>
        <position position="114"/>
    </location>
</feature>
<dbReference type="Proteomes" id="UP000749559">
    <property type="component" value="Unassembled WGS sequence"/>
</dbReference>
<dbReference type="PROSITE" id="PS01187">
    <property type="entry name" value="EGF_CA"/>
    <property type="match status" value="1"/>
</dbReference>
<accession>A0A8S4NPD2</accession>
<reference evidence="5" key="1">
    <citation type="submission" date="2022-03" db="EMBL/GenBank/DDBJ databases">
        <authorList>
            <person name="Martin C."/>
        </authorList>
    </citation>
    <scope>NUCLEOTIDE SEQUENCE</scope>
</reference>
<dbReference type="SUPFAM" id="SSF56436">
    <property type="entry name" value="C-type lectin-like"/>
    <property type="match status" value="1"/>
</dbReference>
<evidence type="ECO:0000256" key="1">
    <source>
        <dbReference type="ARBA" id="ARBA00023157"/>
    </source>
</evidence>
<evidence type="ECO:0008006" key="7">
    <source>
        <dbReference type="Google" id="ProtNLM"/>
    </source>
</evidence>
<protein>
    <recommendedName>
        <fullName evidence="7">C-type lectin domain-containing protein</fullName>
    </recommendedName>
</protein>
<dbReference type="SUPFAM" id="SSF57196">
    <property type="entry name" value="EGF/Laminin"/>
    <property type="match status" value="1"/>
</dbReference>
<name>A0A8S4NPD2_OWEFU</name>
<gene>
    <name evidence="5" type="ORF">OFUS_LOCUS9021</name>
</gene>
<dbReference type="EMBL" id="CAIIXF020000005">
    <property type="protein sequence ID" value="CAH1782589.1"/>
    <property type="molecule type" value="Genomic_DNA"/>
</dbReference>
<feature type="domain" description="EGF-like" evidence="3">
    <location>
        <begin position="90"/>
        <end position="114"/>
    </location>
</feature>
<keyword evidence="1" id="KW-1015">Disulfide bond</keyword>
<evidence type="ECO:0000313" key="5">
    <source>
        <dbReference type="EMBL" id="CAH1782589.1"/>
    </source>
</evidence>
<dbReference type="PANTHER" id="PTHR22803">
    <property type="entry name" value="MANNOSE, PHOSPHOLIPASE, LECTIN RECEPTOR RELATED"/>
    <property type="match status" value="1"/>
</dbReference>
<dbReference type="AlphaFoldDB" id="A0A8S4NPD2"/>
<comment type="caution">
    <text evidence="2">Lacks conserved residue(s) required for the propagation of feature annotation.</text>
</comment>
<dbReference type="OrthoDB" id="441660at2759"/>
<dbReference type="InterPro" id="IPR050111">
    <property type="entry name" value="C-type_lectin/snaclec_domain"/>
</dbReference>
<comment type="caution">
    <text evidence="5">The sequence shown here is derived from an EMBL/GenBank/DDBJ whole genome shotgun (WGS) entry which is preliminary data.</text>
</comment>
<evidence type="ECO:0000259" key="3">
    <source>
        <dbReference type="PROSITE" id="PS50026"/>
    </source>
</evidence>
<dbReference type="InterPro" id="IPR001304">
    <property type="entry name" value="C-type_lectin-like"/>
</dbReference>
<proteinExistence type="predicted"/>
<dbReference type="Pfam" id="PF00059">
    <property type="entry name" value="Lectin_C"/>
    <property type="match status" value="1"/>
</dbReference>
<evidence type="ECO:0000259" key="4">
    <source>
        <dbReference type="PROSITE" id="PS50041"/>
    </source>
</evidence>
<keyword evidence="6" id="KW-1185">Reference proteome</keyword>
<organism evidence="5 6">
    <name type="scientific">Owenia fusiformis</name>
    <name type="common">Polychaete worm</name>
    <dbReference type="NCBI Taxonomy" id="6347"/>
    <lineage>
        <taxon>Eukaryota</taxon>
        <taxon>Metazoa</taxon>
        <taxon>Spiralia</taxon>
        <taxon>Lophotrochozoa</taxon>
        <taxon>Annelida</taxon>
        <taxon>Polychaeta</taxon>
        <taxon>Sedentaria</taxon>
        <taxon>Canalipalpata</taxon>
        <taxon>Sabellida</taxon>
        <taxon>Oweniida</taxon>
        <taxon>Oweniidae</taxon>
        <taxon>Owenia</taxon>
    </lineage>
</organism>
<evidence type="ECO:0000313" key="6">
    <source>
        <dbReference type="Proteomes" id="UP000749559"/>
    </source>
</evidence>
<dbReference type="PROSITE" id="PS50041">
    <property type="entry name" value="C_TYPE_LECTIN_2"/>
    <property type="match status" value="1"/>
</dbReference>
<feature type="non-terminal residue" evidence="5">
    <location>
        <position position="1"/>
    </location>
</feature>
<evidence type="ECO:0000256" key="2">
    <source>
        <dbReference type="PROSITE-ProRule" id="PRU00076"/>
    </source>
</evidence>
<dbReference type="InterPro" id="IPR016187">
    <property type="entry name" value="CTDL_fold"/>
</dbReference>